<evidence type="ECO:0000313" key="3">
    <source>
        <dbReference type="EMBL" id="WNQ13361.1"/>
    </source>
</evidence>
<name>A0AA96RHB1_9BACL</name>
<dbReference type="Gene3D" id="3.20.20.190">
    <property type="entry name" value="Phosphatidylinositol (PI) phosphodiesterase"/>
    <property type="match status" value="1"/>
</dbReference>
<feature type="region of interest" description="Disordered" evidence="1">
    <location>
        <begin position="1"/>
        <end position="25"/>
    </location>
</feature>
<dbReference type="PROSITE" id="PS51704">
    <property type="entry name" value="GP_PDE"/>
    <property type="match status" value="1"/>
</dbReference>
<keyword evidence="4" id="KW-1185">Reference proteome</keyword>
<dbReference type="GO" id="GO:0006629">
    <property type="term" value="P:lipid metabolic process"/>
    <property type="evidence" value="ECO:0007669"/>
    <property type="project" value="InterPro"/>
</dbReference>
<sequence length="281" mass="30927">MNNPSTVRGNKSPVQWQAHQNSNAEVPENTMSALEYVWSLGGIPELDIRQTADGVIIGIHDATPARTASVPEGMENKPVAEVTYAEMKDWDTGIRFGEAFKGEKVPALSDILEVLAAHPERELYLDFKQVDLEKLAELVARYGVGSQIIFAHNDPANCRTVKRLAPEIRTMQWVSGGGTPEGISKVVKEAAESGYEGLDIIQIHLKDAASESADGWRYAVQPDFLRATLEETAAAGIELEVLPFRFTTESMHALLDMGIRRFAIDEPKVFVETLLSYPGFA</sequence>
<dbReference type="KEGG" id="paun:MJA45_10150"/>
<dbReference type="PANTHER" id="PTHR46211:SF14">
    <property type="entry name" value="GLYCEROPHOSPHODIESTER PHOSPHODIESTERASE"/>
    <property type="match status" value="1"/>
</dbReference>
<dbReference type="InterPro" id="IPR017946">
    <property type="entry name" value="PLC-like_Pdiesterase_TIM-brl"/>
</dbReference>
<dbReference type="CDD" id="cd08566">
    <property type="entry name" value="GDPD_AtGDE_like"/>
    <property type="match status" value="1"/>
</dbReference>
<dbReference type="GO" id="GO:0008081">
    <property type="term" value="F:phosphoric diester hydrolase activity"/>
    <property type="evidence" value="ECO:0007669"/>
    <property type="project" value="InterPro"/>
</dbReference>
<dbReference type="RefSeq" id="WP_315607141.1">
    <property type="nucleotide sequence ID" value="NZ_CP130318.1"/>
</dbReference>
<accession>A0AA96RHB1</accession>
<evidence type="ECO:0000313" key="4">
    <source>
        <dbReference type="Proteomes" id="UP001305702"/>
    </source>
</evidence>
<evidence type="ECO:0000259" key="2">
    <source>
        <dbReference type="PROSITE" id="PS51704"/>
    </source>
</evidence>
<organism evidence="3 4">
    <name type="scientific">Paenibacillus aurantius</name>
    <dbReference type="NCBI Taxonomy" id="2918900"/>
    <lineage>
        <taxon>Bacteria</taxon>
        <taxon>Bacillati</taxon>
        <taxon>Bacillota</taxon>
        <taxon>Bacilli</taxon>
        <taxon>Bacillales</taxon>
        <taxon>Paenibacillaceae</taxon>
        <taxon>Paenibacillus</taxon>
    </lineage>
</organism>
<dbReference type="PANTHER" id="PTHR46211">
    <property type="entry name" value="GLYCEROPHOSPHORYL DIESTER PHOSPHODIESTERASE"/>
    <property type="match status" value="1"/>
</dbReference>
<dbReference type="EMBL" id="CP130318">
    <property type="protein sequence ID" value="WNQ13361.1"/>
    <property type="molecule type" value="Genomic_DNA"/>
</dbReference>
<dbReference type="Pfam" id="PF03009">
    <property type="entry name" value="GDPD"/>
    <property type="match status" value="1"/>
</dbReference>
<dbReference type="SUPFAM" id="SSF51695">
    <property type="entry name" value="PLC-like phosphodiesterases"/>
    <property type="match status" value="1"/>
</dbReference>
<dbReference type="InterPro" id="IPR030395">
    <property type="entry name" value="GP_PDE_dom"/>
</dbReference>
<reference evidence="3 4" key="1">
    <citation type="submission" date="2022-02" db="EMBL/GenBank/DDBJ databases">
        <title>Paenibacillus sp. MBLB1776 Whole Genome Shotgun Sequencing.</title>
        <authorList>
            <person name="Hwang C.Y."/>
            <person name="Cho E.-S."/>
            <person name="Seo M.-J."/>
        </authorList>
    </citation>
    <scope>NUCLEOTIDE SEQUENCE [LARGE SCALE GENOMIC DNA]</scope>
    <source>
        <strain evidence="3 4">MBLB1776</strain>
    </source>
</reference>
<gene>
    <name evidence="3" type="ORF">MJA45_10150</name>
</gene>
<evidence type="ECO:0000256" key="1">
    <source>
        <dbReference type="SAM" id="MobiDB-lite"/>
    </source>
</evidence>
<feature type="domain" description="GP-PDE" evidence="2">
    <location>
        <begin position="14"/>
        <end position="258"/>
    </location>
</feature>
<proteinExistence type="predicted"/>
<protein>
    <submittedName>
        <fullName evidence="3">Glycerophosphodiester phosphodiesterase family protein</fullName>
    </submittedName>
</protein>
<dbReference type="Proteomes" id="UP001305702">
    <property type="component" value="Chromosome"/>
</dbReference>
<dbReference type="AlphaFoldDB" id="A0AA96RHB1"/>